<comment type="caution">
    <text evidence="3">The sequence shown here is derived from an EMBL/GenBank/DDBJ whole genome shotgun (WGS) entry which is preliminary data.</text>
</comment>
<feature type="chain" id="PRO_5032732788" evidence="2">
    <location>
        <begin position="28"/>
        <end position="308"/>
    </location>
</feature>
<protein>
    <submittedName>
        <fullName evidence="3">Uncharacterized protein</fullName>
    </submittedName>
</protein>
<keyword evidence="4" id="KW-1185">Reference proteome</keyword>
<feature type="region of interest" description="Disordered" evidence="1">
    <location>
        <begin position="139"/>
        <end position="182"/>
    </location>
</feature>
<dbReference type="EMBL" id="BNJQ01000030">
    <property type="protein sequence ID" value="GHP10632.1"/>
    <property type="molecule type" value="Genomic_DNA"/>
</dbReference>
<feature type="compositionally biased region" description="Low complexity" evidence="1">
    <location>
        <begin position="286"/>
        <end position="295"/>
    </location>
</feature>
<feature type="compositionally biased region" description="Low complexity" evidence="1">
    <location>
        <begin position="154"/>
        <end position="178"/>
    </location>
</feature>
<dbReference type="AlphaFoldDB" id="A0A830HU43"/>
<accession>A0A830HU43</accession>
<evidence type="ECO:0000313" key="4">
    <source>
        <dbReference type="Proteomes" id="UP000660262"/>
    </source>
</evidence>
<evidence type="ECO:0000256" key="2">
    <source>
        <dbReference type="SAM" id="SignalP"/>
    </source>
</evidence>
<gene>
    <name evidence="3" type="ORF">PPROV_000936300</name>
</gene>
<sequence length="308" mass="33423">MATKTTTMAALMMTMMMTMMILMMSTALLLLPSGVVVVSAGVESTYPSYLNTVLGPESLTCGDKHKMCAKTKALEAIMDSLVVPVTKVNAIAASKMKEARKKKTNNQKIMGVLARLSTVFARPIVRGEARRRIFPRAANKARRGEEEEEHIGLATTTTSSTTTTTTTTTASTTIITSSPPSLASEDLDTFRDATALLHADALVELDTVIRSHAAATNSTEHADARASTIVERVREEETLTLKAAESVRTRTALYEAHLIDILSRMKDYVDQQQQRRAIEVEEPSAAEEAAAVGAEEQVEAATPEEEFE</sequence>
<evidence type="ECO:0000256" key="1">
    <source>
        <dbReference type="SAM" id="MobiDB-lite"/>
    </source>
</evidence>
<feature type="compositionally biased region" description="Acidic residues" evidence="1">
    <location>
        <begin position="296"/>
        <end position="308"/>
    </location>
</feature>
<evidence type="ECO:0000313" key="3">
    <source>
        <dbReference type="EMBL" id="GHP10632.1"/>
    </source>
</evidence>
<feature type="signal peptide" evidence="2">
    <location>
        <begin position="1"/>
        <end position="27"/>
    </location>
</feature>
<organism evidence="3 4">
    <name type="scientific">Pycnococcus provasolii</name>
    <dbReference type="NCBI Taxonomy" id="41880"/>
    <lineage>
        <taxon>Eukaryota</taxon>
        <taxon>Viridiplantae</taxon>
        <taxon>Chlorophyta</taxon>
        <taxon>Pseudoscourfieldiophyceae</taxon>
        <taxon>Pseudoscourfieldiales</taxon>
        <taxon>Pycnococcaceae</taxon>
        <taxon>Pycnococcus</taxon>
    </lineage>
</organism>
<feature type="region of interest" description="Disordered" evidence="1">
    <location>
        <begin position="279"/>
        <end position="308"/>
    </location>
</feature>
<reference evidence="3" key="1">
    <citation type="submission" date="2020-10" db="EMBL/GenBank/DDBJ databases">
        <title>Unveiling of a novel bifunctional photoreceptor, Dualchrome1, isolated from a cosmopolitan green alga.</title>
        <authorList>
            <person name="Suzuki S."/>
            <person name="Kawachi M."/>
        </authorList>
    </citation>
    <scope>NUCLEOTIDE SEQUENCE</scope>
    <source>
        <strain evidence="3">NIES 2893</strain>
    </source>
</reference>
<name>A0A830HU43_9CHLO</name>
<dbReference type="Proteomes" id="UP000660262">
    <property type="component" value="Unassembled WGS sequence"/>
</dbReference>
<proteinExistence type="predicted"/>
<keyword evidence="2" id="KW-0732">Signal</keyword>